<dbReference type="Gene3D" id="3.10.450.50">
    <property type="match status" value="1"/>
</dbReference>
<evidence type="ECO:0000313" key="3">
    <source>
        <dbReference type="Proteomes" id="UP000612362"/>
    </source>
</evidence>
<dbReference type="InterPro" id="IPR037401">
    <property type="entry name" value="SnoaL-like"/>
</dbReference>
<protein>
    <recommendedName>
        <fullName evidence="1">SnoaL-like domain-containing protein</fullName>
    </recommendedName>
</protein>
<name>A0A8J3I708_9CHLR</name>
<dbReference type="RefSeq" id="WP_220199703.1">
    <property type="nucleotide sequence ID" value="NZ_BNJF01000009.1"/>
</dbReference>
<keyword evidence="3" id="KW-1185">Reference proteome</keyword>
<gene>
    <name evidence="2" type="ORF">KSX_88920</name>
</gene>
<proteinExistence type="predicted"/>
<dbReference type="Proteomes" id="UP000612362">
    <property type="component" value="Unassembled WGS sequence"/>
</dbReference>
<dbReference type="Pfam" id="PF12680">
    <property type="entry name" value="SnoaL_2"/>
    <property type="match status" value="1"/>
</dbReference>
<feature type="domain" description="SnoaL-like" evidence="1">
    <location>
        <begin position="12"/>
        <end position="110"/>
    </location>
</feature>
<dbReference type="SUPFAM" id="SSF54427">
    <property type="entry name" value="NTF2-like"/>
    <property type="match status" value="1"/>
</dbReference>
<dbReference type="InterPro" id="IPR032710">
    <property type="entry name" value="NTF2-like_dom_sf"/>
</dbReference>
<organism evidence="2 3">
    <name type="scientific">Ktedonospora formicarum</name>
    <dbReference type="NCBI Taxonomy" id="2778364"/>
    <lineage>
        <taxon>Bacteria</taxon>
        <taxon>Bacillati</taxon>
        <taxon>Chloroflexota</taxon>
        <taxon>Ktedonobacteria</taxon>
        <taxon>Ktedonobacterales</taxon>
        <taxon>Ktedonobacteraceae</taxon>
        <taxon>Ktedonospora</taxon>
    </lineage>
</organism>
<dbReference type="EMBL" id="BNJF01000009">
    <property type="protein sequence ID" value="GHO50729.1"/>
    <property type="molecule type" value="Genomic_DNA"/>
</dbReference>
<evidence type="ECO:0000313" key="2">
    <source>
        <dbReference type="EMBL" id="GHO50729.1"/>
    </source>
</evidence>
<dbReference type="AlphaFoldDB" id="A0A8J3I708"/>
<evidence type="ECO:0000259" key="1">
    <source>
        <dbReference type="Pfam" id="PF12680"/>
    </source>
</evidence>
<accession>A0A8J3I708</accession>
<comment type="caution">
    <text evidence="2">The sequence shown here is derived from an EMBL/GenBank/DDBJ whole genome shotgun (WGS) entry which is preliminary data.</text>
</comment>
<sequence length="125" mass="14214">MPDATAHQLILTYVQGWITADREQILSTLDPDCVIIESYGPTYRGSDMIARWIDSWFAPGNVVTRWDIASFFATDKTCFFEWNFECRHEGGPGGFEGASLAQVSQGKIIHLREYAMTAPRYEWKG</sequence>
<reference evidence="2" key="1">
    <citation type="submission" date="2020-10" db="EMBL/GenBank/DDBJ databases">
        <title>Taxonomic study of unclassified bacteria belonging to the class Ktedonobacteria.</title>
        <authorList>
            <person name="Yabe S."/>
            <person name="Wang C.M."/>
            <person name="Zheng Y."/>
            <person name="Sakai Y."/>
            <person name="Cavaletti L."/>
            <person name="Monciardini P."/>
            <person name="Donadio S."/>
        </authorList>
    </citation>
    <scope>NUCLEOTIDE SEQUENCE</scope>
    <source>
        <strain evidence="2">SOSP1-1</strain>
    </source>
</reference>